<gene>
    <name evidence="1" type="ORF">EDD58_103468</name>
</gene>
<evidence type="ECO:0000313" key="1">
    <source>
        <dbReference type="EMBL" id="TCS95043.1"/>
    </source>
</evidence>
<reference evidence="1 2" key="1">
    <citation type="submission" date="2019-03" db="EMBL/GenBank/DDBJ databases">
        <title>Genomic Encyclopedia of Type Strains, Phase IV (KMG-IV): sequencing the most valuable type-strain genomes for metagenomic binning, comparative biology and taxonomic classification.</title>
        <authorList>
            <person name="Goeker M."/>
        </authorList>
    </citation>
    <scope>NUCLEOTIDE SEQUENCE [LARGE SCALE GENOMIC DNA]</scope>
    <source>
        <strain evidence="1 2">DSM 45707</strain>
    </source>
</reference>
<dbReference type="AlphaFoldDB" id="A0A4R3L5S1"/>
<protein>
    <submittedName>
        <fullName evidence="1">Uncharacterized protein</fullName>
    </submittedName>
</protein>
<sequence>MKRVCVFAGSNVGTSPQYKEAAIQLGLELAKQNIEVVYGDSCGYSFRK</sequence>
<dbReference type="EMBL" id="SMAG01000003">
    <property type="protein sequence ID" value="TCS95043.1"/>
    <property type="molecule type" value="Genomic_DNA"/>
</dbReference>
<accession>A0A4R3L5S1</accession>
<proteinExistence type="predicted"/>
<dbReference type="SUPFAM" id="SSF102405">
    <property type="entry name" value="MCP/YpsA-like"/>
    <property type="match status" value="1"/>
</dbReference>
<keyword evidence="2" id="KW-1185">Reference proteome</keyword>
<evidence type="ECO:0000313" key="2">
    <source>
        <dbReference type="Proteomes" id="UP000294937"/>
    </source>
</evidence>
<organism evidence="1 2">
    <name type="scientific">Hazenella coriacea</name>
    <dbReference type="NCBI Taxonomy" id="1179467"/>
    <lineage>
        <taxon>Bacteria</taxon>
        <taxon>Bacillati</taxon>
        <taxon>Bacillota</taxon>
        <taxon>Bacilli</taxon>
        <taxon>Bacillales</taxon>
        <taxon>Thermoactinomycetaceae</taxon>
        <taxon>Hazenella</taxon>
    </lineage>
</organism>
<comment type="caution">
    <text evidence="1">The sequence shown here is derived from an EMBL/GenBank/DDBJ whole genome shotgun (WGS) entry which is preliminary data.</text>
</comment>
<dbReference type="Gene3D" id="3.40.50.450">
    <property type="match status" value="1"/>
</dbReference>
<dbReference type="Proteomes" id="UP000294937">
    <property type="component" value="Unassembled WGS sequence"/>
</dbReference>
<name>A0A4R3L5S1_9BACL</name>